<dbReference type="OrthoDB" id="6247875at2759"/>
<dbReference type="SUPFAM" id="SSF47095">
    <property type="entry name" value="HMG-box"/>
    <property type="match status" value="1"/>
</dbReference>
<keyword evidence="1 3" id="KW-0238">DNA-binding</keyword>
<evidence type="ECO:0000256" key="1">
    <source>
        <dbReference type="ARBA" id="ARBA00023125"/>
    </source>
</evidence>
<feature type="domain" description="HMG box" evidence="5">
    <location>
        <begin position="1"/>
        <end position="70"/>
    </location>
</feature>
<feature type="DNA-binding region" description="HMG box" evidence="3">
    <location>
        <begin position="1"/>
        <end position="70"/>
    </location>
</feature>
<evidence type="ECO:0000256" key="2">
    <source>
        <dbReference type="ARBA" id="ARBA00023242"/>
    </source>
</evidence>
<dbReference type="Proteomes" id="UP000053257">
    <property type="component" value="Unassembled WGS sequence"/>
</dbReference>
<feature type="region of interest" description="Disordered" evidence="4">
    <location>
        <begin position="59"/>
        <end position="83"/>
    </location>
</feature>
<evidence type="ECO:0000313" key="7">
    <source>
        <dbReference type="Proteomes" id="UP000053257"/>
    </source>
</evidence>
<feature type="non-terminal residue" evidence="6">
    <location>
        <position position="83"/>
    </location>
</feature>
<protein>
    <recommendedName>
        <fullName evidence="5">HMG box domain-containing protein</fullName>
    </recommendedName>
</protein>
<organism evidence="6 7">
    <name type="scientific">Phlebiopsis gigantea (strain 11061_1 CR5-6)</name>
    <name type="common">White-rot fungus</name>
    <name type="synonym">Peniophora gigantea</name>
    <dbReference type="NCBI Taxonomy" id="745531"/>
    <lineage>
        <taxon>Eukaryota</taxon>
        <taxon>Fungi</taxon>
        <taxon>Dikarya</taxon>
        <taxon>Basidiomycota</taxon>
        <taxon>Agaricomycotina</taxon>
        <taxon>Agaricomycetes</taxon>
        <taxon>Polyporales</taxon>
        <taxon>Phanerochaetaceae</taxon>
        <taxon>Phlebiopsis</taxon>
    </lineage>
</organism>
<dbReference type="CDD" id="cd01389">
    <property type="entry name" value="HMG-box_ROX1-like"/>
    <property type="match status" value="1"/>
</dbReference>
<dbReference type="AlphaFoldDB" id="A0A0C3S1R4"/>
<dbReference type="InterPro" id="IPR036910">
    <property type="entry name" value="HMG_box_dom_sf"/>
</dbReference>
<evidence type="ECO:0000259" key="5">
    <source>
        <dbReference type="PROSITE" id="PS50118"/>
    </source>
</evidence>
<reference evidence="6 7" key="1">
    <citation type="journal article" date="2014" name="PLoS Genet.">
        <title>Analysis of the Phlebiopsis gigantea genome, transcriptome and secretome provides insight into its pioneer colonization strategies of wood.</title>
        <authorList>
            <person name="Hori C."/>
            <person name="Ishida T."/>
            <person name="Igarashi K."/>
            <person name="Samejima M."/>
            <person name="Suzuki H."/>
            <person name="Master E."/>
            <person name="Ferreira P."/>
            <person name="Ruiz-Duenas F.J."/>
            <person name="Held B."/>
            <person name="Canessa P."/>
            <person name="Larrondo L.F."/>
            <person name="Schmoll M."/>
            <person name="Druzhinina I.S."/>
            <person name="Kubicek C.P."/>
            <person name="Gaskell J.A."/>
            <person name="Kersten P."/>
            <person name="St John F."/>
            <person name="Glasner J."/>
            <person name="Sabat G."/>
            <person name="Splinter BonDurant S."/>
            <person name="Syed K."/>
            <person name="Yadav J."/>
            <person name="Mgbeahuruike A.C."/>
            <person name="Kovalchuk A."/>
            <person name="Asiegbu F.O."/>
            <person name="Lackner G."/>
            <person name="Hoffmeister D."/>
            <person name="Rencoret J."/>
            <person name="Gutierrez A."/>
            <person name="Sun H."/>
            <person name="Lindquist E."/>
            <person name="Barry K."/>
            <person name="Riley R."/>
            <person name="Grigoriev I.V."/>
            <person name="Henrissat B."/>
            <person name="Kues U."/>
            <person name="Berka R.M."/>
            <person name="Martinez A.T."/>
            <person name="Covert S.F."/>
            <person name="Blanchette R.A."/>
            <person name="Cullen D."/>
        </authorList>
    </citation>
    <scope>NUCLEOTIDE SEQUENCE [LARGE SCALE GENOMIC DNA]</scope>
    <source>
        <strain evidence="6 7">11061_1 CR5-6</strain>
    </source>
</reference>
<gene>
    <name evidence="6" type="ORF">PHLGIDRAFT_44459</name>
</gene>
<name>A0A0C3S1R4_PHLG1</name>
<dbReference type="PANTHER" id="PTHR45789:SF2">
    <property type="entry name" value="FI18025P1"/>
    <property type="match status" value="1"/>
</dbReference>
<dbReference type="GO" id="GO:0000981">
    <property type="term" value="F:DNA-binding transcription factor activity, RNA polymerase II-specific"/>
    <property type="evidence" value="ECO:0007669"/>
    <property type="project" value="TreeGrafter"/>
</dbReference>
<dbReference type="GO" id="GO:0005634">
    <property type="term" value="C:nucleus"/>
    <property type="evidence" value="ECO:0007669"/>
    <property type="project" value="UniProtKB-UniRule"/>
</dbReference>
<dbReference type="Gene3D" id="1.10.30.10">
    <property type="entry name" value="High mobility group box domain"/>
    <property type="match status" value="1"/>
</dbReference>
<dbReference type="InterPro" id="IPR051356">
    <property type="entry name" value="SOX/SOX-like_TF"/>
</dbReference>
<dbReference type="InterPro" id="IPR009071">
    <property type="entry name" value="HMG_box_dom"/>
</dbReference>
<dbReference type="EMBL" id="KN840625">
    <property type="protein sequence ID" value="KIP03272.1"/>
    <property type="molecule type" value="Genomic_DNA"/>
</dbReference>
<evidence type="ECO:0000256" key="3">
    <source>
        <dbReference type="PROSITE-ProRule" id="PRU00267"/>
    </source>
</evidence>
<feature type="non-terminal residue" evidence="6">
    <location>
        <position position="1"/>
    </location>
</feature>
<proteinExistence type="predicted"/>
<dbReference type="GO" id="GO:0000978">
    <property type="term" value="F:RNA polymerase II cis-regulatory region sequence-specific DNA binding"/>
    <property type="evidence" value="ECO:0007669"/>
    <property type="project" value="TreeGrafter"/>
</dbReference>
<dbReference type="PROSITE" id="PS50118">
    <property type="entry name" value="HMG_BOX_2"/>
    <property type="match status" value="1"/>
</dbReference>
<evidence type="ECO:0000256" key="4">
    <source>
        <dbReference type="SAM" id="MobiDB-lite"/>
    </source>
</evidence>
<dbReference type="Pfam" id="PF00505">
    <property type="entry name" value="HMG_box"/>
    <property type="match status" value="1"/>
</dbReference>
<sequence>IPRPRNAFMIFRSDFYKKKPIESSTEHDHRLISRIIGHCWRKLPEGLRDMYKAQAKAEAEEHKAKYPDYRFRPVHRETPPQRR</sequence>
<dbReference type="PANTHER" id="PTHR45789">
    <property type="entry name" value="FI18025P1"/>
    <property type="match status" value="1"/>
</dbReference>
<dbReference type="SMART" id="SM00398">
    <property type="entry name" value="HMG"/>
    <property type="match status" value="1"/>
</dbReference>
<accession>A0A0C3S1R4</accession>
<dbReference type="HOGENOM" id="CLU_082854_6_2_1"/>
<dbReference type="STRING" id="745531.A0A0C3S1R4"/>
<evidence type="ECO:0000313" key="6">
    <source>
        <dbReference type="EMBL" id="KIP03272.1"/>
    </source>
</evidence>
<keyword evidence="7" id="KW-1185">Reference proteome</keyword>
<keyword evidence="2 3" id="KW-0539">Nucleus</keyword>